<feature type="domain" description="HU" evidence="2">
    <location>
        <begin position="2"/>
        <end position="121"/>
    </location>
</feature>
<reference key="1">
    <citation type="submission" date="2010-11" db="EMBL/GenBank/DDBJ databases">
        <title>The complete genome of Bacteroides helcogenes P 36-108.</title>
        <authorList>
            <consortium name="US DOE Joint Genome Institute (JGI-PGF)"/>
            <person name="Lucas S."/>
            <person name="Copeland A."/>
            <person name="Lapidus A."/>
            <person name="Bruce D."/>
            <person name="Goodwin L."/>
            <person name="Pitluck S."/>
            <person name="Kyrpides N."/>
            <person name="Mavromatis K."/>
            <person name="Ivanova N."/>
            <person name="Zeytun A."/>
            <person name="Brettin T."/>
            <person name="Detter J.C."/>
            <person name="Tapia R."/>
            <person name="Han C."/>
            <person name="Land M."/>
            <person name="Hauser L."/>
            <person name="Markowitz V."/>
            <person name="Cheng J.-F."/>
            <person name="Hugenholtz P."/>
            <person name="Woyke T."/>
            <person name="Wu D."/>
            <person name="Gronow S."/>
            <person name="Wellnitz S."/>
            <person name="Brambilla E."/>
            <person name="Klenk H.-P."/>
            <person name="Eisen J.A."/>
        </authorList>
    </citation>
    <scope>NUCLEOTIDE SEQUENCE</scope>
    <source>
        <strain>P 36-108</strain>
    </source>
</reference>
<accession>E6SVK7</accession>
<dbReference type="EMBL" id="CP002352">
    <property type="protein sequence ID" value="ADV43468.1"/>
    <property type="molecule type" value="Genomic_DNA"/>
</dbReference>
<organism evidence="3 4">
    <name type="scientific">Bacteroides helcogenes (strain ATCC 35417 / DSM 20613 / JCM 6297 / CCUG 15421 / P 36-108)</name>
    <dbReference type="NCBI Taxonomy" id="693979"/>
    <lineage>
        <taxon>Bacteria</taxon>
        <taxon>Pseudomonadati</taxon>
        <taxon>Bacteroidota</taxon>
        <taxon>Bacteroidia</taxon>
        <taxon>Bacteroidales</taxon>
        <taxon>Bacteroidaceae</taxon>
        <taxon>Bacteroides</taxon>
    </lineage>
</organism>
<keyword evidence="4" id="KW-1185">Reference proteome</keyword>
<sequence length="203" mass="23463">MAYYDLKKKPPLTTKEGEEDVLYPEIVYIGTITAKELLEYTSKCSGFKVGAMDGMLMSIFDGMVHWLNQGFRVELGEFGYFSGKIKANRLVKKKTDIRSGSIHFGDVNFRPSAKLKKALDGELTRTPDHTFRHSSNHSMDELEQWLMAYLDKNSFIKRTTYTEQTGRLKWKATQDLKFFMEKGLIVSKGRGNQKYYVRAEKEQ</sequence>
<reference evidence="3 4" key="2">
    <citation type="journal article" date="2011" name="Stand. Genomic Sci.">
        <title>Complete genome sequence of Bacteroides helcogenes type strain (P 36-108).</title>
        <authorList>
            <person name="Pati A."/>
            <person name="Gronow S."/>
            <person name="Zeytun A."/>
            <person name="Lapidus A."/>
            <person name="Nolan M."/>
            <person name="Hammon N."/>
            <person name="Deshpande S."/>
            <person name="Cheng J.F."/>
            <person name="Tapia R."/>
            <person name="Han C."/>
            <person name="Goodwin L."/>
            <person name="Pitluck S."/>
            <person name="Liolios K."/>
            <person name="Pagani I."/>
            <person name="Ivanova N."/>
            <person name="Mavromatis K."/>
            <person name="Chen A."/>
            <person name="Palaniappan K."/>
            <person name="Land M."/>
            <person name="Hauser L."/>
            <person name="Chang Y.J."/>
            <person name="Jeffries C.D."/>
            <person name="Detter J.C."/>
            <person name="Brambilla E."/>
            <person name="Rohde M."/>
            <person name="Goker M."/>
            <person name="Woyke T."/>
            <person name="Bristow J."/>
            <person name="Eisen J.A."/>
            <person name="Markowitz V."/>
            <person name="Hugenholtz P."/>
            <person name="Kyrpides N.C."/>
            <person name="Klenk H.P."/>
            <person name="Lucas S."/>
        </authorList>
    </citation>
    <scope>NUCLEOTIDE SEQUENCE [LARGE SCALE GENOMIC DNA]</scope>
    <source>
        <strain evidence="4">ATCC 35417 / DSM 20613 / JCM 6297 / CCUG 15421 / P 36-108</strain>
    </source>
</reference>
<protein>
    <recommendedName>
        <fullName evidence="2">HU domain-containing protein</fullName>
    </recommendedName>
</protein>
<dbReference type="InterPro" id="IPR041607">
    <property type="entry name" value="HU-HIG"/>
</dbReference>
<dbReference type="eggNOG" id="COG0776">
    <property type="taxonomic scope" value="Bacteria"/>
</dbReference>
<dbReference type="SUPFAM" id="SSF47729">
    <property type="entry name" value="IHF-like DNA-binding proteins"/>
    <property type="match status" value="1"/>
</dbReference>
<dbReference type="AlphaFoldDB" id="E6SVK7"/>
<dbReference type="OrthoDB" id="1097869at2"/>
<dbReference type="Proteomes" id="UP000008630">
    <property type="component" value="Chromosome"/>
</dbReference>
<dbReference type="HOGENOM" id="CLU_078159_2_0_10"/>
<proteinExistence type="predicted"/>
<evidence type="ECO:0000313" key="4">
    <source>
        <dbReference type="Proteomes" id="UP000008630"/>
    </source>
</evidence>
<dbReference type="RefSeq" id="WP_013547062.1">
    <property type="nucleotide sequence ID" value="NC_014933.1"/>
</dbReference>
<dbReference type="PATRIC" id="fig|693979.3.peg.1552"/>
<dbReference type="KEGG" id="bhl:Bache_1463"/>
<name>E6SVK7_BACT6</name>
<evidence type="ECO:0000313" key="3">
    <source>
        <dbReference type="EMBL" id="ADV43468.1"/>
    </source>
</evidence>
<dbReference type="InterPro" id="IPR010992">
    <property type="entry name" value="IHF-like_DNA-bd_dom_sf"/>
</dbReference>
<evidence type="ECO:0000259" key="2">
    <source>
        <dbReference type="Pfam" id="PF18291"/>
    </source>
</evidence>
<dbReference type="Pfam" id="PF18291">
    <property type="entry name" value="HU-HIG"/>
    <property type="match status" value="1"/>
</dbReference>
<dbReference type="STRING" id="693979.Bache_1463"/>
<dbReference type="GO" id="GO:0003677">
    <property type="term" value="F:DNA binding"/>
    <property type="evidence" value="ECO:0007669"/>
    <property type="project" value="UniProtKB-KW"/>
</dbReference>
<evidence type="ECO:0000256" key="1">
    <source>
        <dbReference type="ARBA" id="ARBA00023125"/>
    </source>
</evidence>
<keyword evidence="1" id="KW-0238">DNA-binding</keyword>
<gene>
    <name evidence="3" type="ordered locus">Bache_1463</name>
</gene>